<feature type="non-terminal residue" evidence="1">
    <location>
        <position position="1"/>
    </location>
</feature>
<reference evidence="1" key="1">
    <citation type="submission" date="2021-06" db="EMBL/GenBank/DDBJ databases">
        <authorList>
            <person name="Kallberg Y."/>
            <person name="Tangrot J."/>
            <person name="Rosling A."/>
        </authorList>
    </citation>
    <scope>NUCLEOTIDE SEQUENCE</scope>
    <source>
        <strain evidence="1">AU212A</strain>
    </source>
</reference>
<sequence>ARGAIIKDIVTKLITKPNNFITPPTSPKKISQDDLDSSLKRLFKDSLKFGDKPPDIPQVKTLLDQGANPNIRILQPKPSKE</sequence>
<evidence type="ECO:0000313" key="2">
    <source>
        <dbReference type="Proteomes" id="UP000789860"/>
    </source>
</evidence>
<accession>A0ACA9PX06</accession>
<name>A0ACA9PX06_9GLOM</name>
<feature type="non-terminal residue" evidence="1">
    <location>
        <position position="81"/>
    </location>
</feature>
<gene>
    <name evidence="1" type="ORF">SCALOS_LOCUS11363</name>
</gene>
<dbReference type="EMBL" id="CAJVPM010048977">
    <property type="protein sequence ID" value="CAG8724097.1"/>
    <property type="molecule type" value="Genomic_DNA"/>
</dbReference>
<proteinExistence type="predicted"/>
<comment type="caution">
    <text evidence="1">The sequence shown here is derived from an EMBL/GenBank/DDBJ whole genome shotgun (WGS) entry which is preliminary data.</text>
</comment>
<dbReference type="Proteomes" id="UP000789860">
    <property type="component" value="Unassembled WGS sequence"/>
</dbReference>
<evidence type="ECO:0000313" key="1">
    <source>
        <dbReference type="EMBL" id="CAG8724097.1"/>
    </source>
</evidence>
<protein>
    <submittedName>
        <fullName evidence="1">11721_t:CDS:1</fullName>
    </submittedName>
</protein>
<organism evidence="1 2">
    <name type="scientific">Scutellospora calospora</name>
    <dbReference type="NCBI Taxonomy" id="85575"/>
    <lineage>
        <taxon>Eukaryota</taxon>
        <taxon>Fungi</taxon>
        <taxon>Fungi incertae sedis</taxon>
        <taxon>Mucoromycota</taxon>
        <taxon>Glomeromycotina</taxon>
        <taxon>Glomeromycetes</taxon>
        <taxon>Diversisporales</taxon>
        <taxon>Gigasporaceae</taxon>
        <taxon>Scutellospora</taxon>
    </lineage>
</organism>
<keyword evidence="2" id="KW-1185">Reference proteome</keyword>